<dbReference type="InterPro" id="IPR001506">
    <property type="entry name" value="Peptidase_M12A"/>
</dbReference>
<reference evidence="10" key="1">
    <citation type="submission" date="2016-11" db="UniProtKB">
        <authorList>
            <consortium name="WormBaseParasite"/>
        </authorList>
    </citation>
    <scope>IDENTIFICATION</scope>
</reference>
<dbReference type="InterPro" id="IPR024079">
    <property type="entry name" value="MetalloPept_cat_dom_sf"/>
</dbReference>
<organism evidence="9 10">
    <name type="scientific">Steinernema glaseri</name>
    <dbReference type="NCBI Taxonomy" id="37863"/>
    <lineage>
        <taxon>Eukaryota</taxon>
        <taxon>Metazoa</taxon>
        <taxon>Ecdysozoa</taxon>
        <taxon>Nematoda</taxon>
        <taxon>Chromadorea</taxon>
        <taxon>Rhabditida</taxon>
        <taxon>Tylenchina</taxon>
        <taxon>Panagrolaimomorpha</taxon>
        <taxon>Strongyloidoidea</taxon>
        <taxon>Steinernematidae</taxon>
        <taxon>Steinernema</taxon>
    </lineage>
</organism>
<proteinExistence type="predicted"/>
<evidence type="ECO:0000256" key="6">
    <source>
        <dbReference type="ARBA" id="ARBA00023157"/>
    </source>
</evidence>
<evidence type="ECO:0000256" key="7">
    <source>
        <dbReference type="SAM" id="MobiDB-lite"/>
    </source>
</evidence>
<evidence type="ECO:0000256" key="3">
    <source>
        <dbReference type="ARBA" id="ARBA00022801"/>
    </source>
</evidence>
<keyword evidence="5" id="KW-0482">Metalloprotease</keyword>
<evidence type="ECO:0000256" key="4">
    <source>
        <dbReference type="ARBA" id="ARBA00022833"/>
    </source>
</evidence>
<dbReference type="PANTHER" id="PTHR10127:SF780">
    <property type="entry name" value="METALLOENDOPEPTIDASE"/>
    <property type="match status" value="1"/>
</dbReference>
<feature type="compositionally biased region" description="Polar residues" evidence="7">
    <location>
        <begin position="19"/>
        <end position="34"/>
    </location>
</feature>
<evidence type="ECO:0000313" key="10">
    <source>
        <dbReference type="WBParaSite" id="L893_g11208.t1"/>
    </source>
</evidence>
<keyword evidence="9" id="KW-1185">Reference proteome</keyword>
<feature type="region of interest" description="Disordered" evidence="7">
    <location>
        <begin position="15"/>
        <end position="34"/>
    </location>
</feature>
<protein>
    <submittedName>
        <fullName evidence="10">ZnMc domain-containing protein</fullName>
    </submittedName>
</protein>
<dbReference type="Proteomes" id="UP000095287">
    <property type="component" value="Unplaced"/>
</dbReference>
<accession>A0A1I7Y0J4</accession>
<dbReference type="PANTHER" id="PTHR10127">
    <property type="entry name" value="DISCOIDIN, CUB, EGF, LAMININ , AND ZINC METALLOPROTEASE DOMAIN CONTAINING"/>
    <property type="match status" value="1"/>
</dbReference>
<dbReference type="AlphaFoldDB" id="A0A1I7Y0J4"/>
<dbReference type="GO" id="GO:0006508">
    <property type="term" value="P:proteolysis"/>
    <property type="evidence" value="ECO:0007669"/>
    <property type="project" value="UniProtKB-KW"/>
</dbReference>
<dbReference type="GO" id="GO:0008270">
    <property type="term" value="F:zinc ion binding"/>
    <property type="evidence" value="ECO:0007669"/>
    <property type="project" value="InterPro"/>
</dbReference>
<name>A0A1I7Y0J4_9BILA</name>
<keyword evidence="3" id="KW-0378">Hydrolase</keyword>
<dbReference type="SUPFAM" id="SSF55486">
    <property type="entry name" value="Metalloproteases ('zincins'), catalytic domain"/>
    <property type="match status" value="1"/>
</dbReference>
<dbReference type="Gene3D" id="3.40.390.10">
    <property type="entry name" value="Collagenase (Catalytic Domain)"/>
    <property type="match status" value="1"/>
</dbReference>
<dbReference type="Pfam" id="PF01400">
    <property type="entry name" value="Astacin"/>
    <property type="match status" value="1"/>
</dbReference>
<dbReference type="InterPro" id="IPR006026">
    <property type="entry name" value="Peptidase_Metallo"/>
</dbReference>
<sequence length="252" mass="28541">MKQLRFGAPISPQHVINPRNCQTSPTSLAPRTSTPQIRRRDELIFAEHDRDIVMISKNLDYQMSIGCAIGSVYGDVYAMNMLYSCYGKDRILALLTRRFTKTDDPDNAPVKPVLHFYPWDTCASYIGRIFTLEKQDVRIGAGCERFETATHEIAHALGFIHEHNRWDRDEIFAENDRDIVMISKNLDYQMSIGCAIGPAYGDVYAMNYDRCKNSGTVCHNEGMPHPKNCRVCPNNFGGSDCSQRQVPSHGLT</sequence>
<keyword evidence="2" id="KW-0479">Metal-binding</keyword>
<keyword evidence="6" id="KW-1015">Disulfide bond</keyword>
<dbReference type="SMART" id="SM00235">
    <property type="entry name" value="ZnMc"/>
    <property type="match status" value="1"/>
</dbReference>
<evidence type="ECO:0000259" key="8">
    <source>
        <dbReference type="SMART" id="SM00235"/>
    </source>
</evidence>
<evidence type="ECO:0000256" key="1">
    <source>
        <dbReference type="ARBA" id="ARBA00022670"/>
    </source>
</evidence>
<dbReference type="GO" id="GO:0004222">
    <property type="term" value="F:metalloendopeptidase activity"/>
    <property type="evidence" value="ECO:0007669"/>
    <property type="project" value="InterPro"/>
</dbReference>
<feature type="domain" description="Peptidase metallopeptidase" evidence="8">
    <location>
        <begin position="65"/>
        <end position="198"/>
    </location>
</feature>
<keyword evidence="4" id="KW-0862">Zinc</keyword>
<evidence type="ECO:0000313" key="9">
    <source>
        <dbReference type="Proteomes" id="UP000095287"/>
    </source>
</evidence>
<evidence type="ECO:0000256" key="5">
    <source>
        <dbReference type="ARBA" id="ARBA00023049"/>
    </source>
</evidence>
<keyword evidence="1" id="KW-0645">Protease</keyword>
<evidence type="ECO:0000256" key="2">
    <source>
        <dbReference type="ARBA" id="ARBA00022723"/>
    </source>
</evidence>
<dbReference type="WBParaSite" id="L893_g11208.t1">
    <property type="protein sequence ID" value="L893_g11208.t1"/>
    <property type="gene ID" value="L893_g11208"/>
</dbReference>